<keyword evidence="1" id="KW-0687">Ribonucleoprotein</keyword>
<protein>
    <submittedName>
        <fullName evidence="1">28S ribosomal protein S35, mitochondrial</fullName>
    </submittedName>
</protein>
<keyword evidence="2" id="KW-1185">Reference proteome</keyword>
<evidence type="ECO:0000313" key="1">
    <source>
        <dbReference type="EMBL" id="KAK7066154.1"/>
    </source>
</evidence>
<dbReference type="InterPro" id="IPR039848">
    <property type="entry name" value="Ribosomal_mS35_mt"/>
</dbReference>
<gene>
    <name evidence="1" type="primary">MRPS35</name>
    <name evidence="1" type="ORF">SK128_015296</name>
</gene>
<reference evidence="1 2" key="1">
    <citation type="submission" date="2023-11" db="EMBL/GenBank/DDBJ databases">
        <title>Halocaridina rubra genome assembly.</title>
        <authorList>
            <person name="Smith C."/>
        </authorList>
    </citation>
    <scope>NUCLEOTIDE SEQUENCE [LARGE SCALE GENOMIC DNA]</scope>
    <source>
        <strain evidence="1">EP-1</strain>
        <tissue evidence="1">Whole</tissue>
    </source>
</reference>
<keyword evidence="1" id="KW-0689">Ribosomal protein</keyword>
<proteinExistence type="predicted"/>
<organism evidence="1 2">
    <name type="scientific">Halocaridina rubra</name>
    <name type="common">Hawaiian red shrimp</name>
    <dbReference type="NCBI Taxonomy" id="373956"/>
    <lineage>
        <taxon>Eukaryota</taxon>
        <taxon>Metazoa</taxon>
        <taxon>Ecdysozoa</taxon>
        <taxon>Arthropoda</taxon>
        <taxon>Crustacea</taxon>
        <taxon>Multicrustacea</taxon>
        <taxon>Malacostraca</taxon>
        <taxon>Eumalacostraca</taxon>
        <taxon>Eucarida</taxon>
        <taxon>Decapoda</taxon>
        <taxon>Pleocyemata</taxon>
        <taxon>Caridea</taxon>
        <taxon>Atyoidea</taxon>
        <taxon>Atyidae</taxon>
        <taxon>Halocaridina</taxon>
    </lineage>
</organism>
<dbReference type="Proteomes" id="UP001381693">
    <property type="component" value="Unassembled WGS sequence"/>
</dbReference>
<dbReference type="GO" id="GO:0003735">
    <property type="term" value="F:structural constituent of ribosome"/>
    <property type="evidence" value="ECO:0007669"/>
    <property type="project" value="InterPro"/>
</dbReference>
<name>A0AAN8WTP3_HALRR</name>
<dbReference type="GO" id="GO:0032543">
    <property type="term" value="P:mitochondrial translation"/>
    <property type="evidence" value="ECO:0007669"/>
    <property type="project" value="InterPro"/>
</dbReference>
<accession>A0AAN8WTP3</accession>
<sequence>MSLTYGFLSGYGSQMLRNTPFRALGTSAVKNVGPKAAADEEEFRVLELKTAVKKGRKTFRRLEDKPILPPRYKQQKIDQNWGNVWPTARVFHPATVPFPLRQGYPKRGQAPPDKWGNTELMKIPNFLHLTPPVIERHCEALKKFCTSWPSGLETPEKQENHFPVTVIKSTYLHSSPTIRDEKARIVTLK</sequence>
<evidence type="ECO:0000313" key="2">
    <source>
        <dbReference type="Proteomes" id="UP001381693"/>
    </source>
</evidence>
<feature type="non-terminal residue" evidence="1">
    <location>
        <position position="189"/>
    </location>
</feature>
<dbReference type="AlphaFoldDB" id="A0AAN8WTP3"/>
<comment type="caution">
    <text evidence="1">The sequence shown here is derived from an EMBL/GenBank/DDBJ whole genome shotgun (WGS) entry which is preliminary data.</text>
</comment>
<dbReference type="GO" id="GO:0005763">
    <property type="term" value="C:mitochondrial small ribosomal subunit"/>
    <property type="evidence" value="ECO:0007669"/>
    <property type="project" value="TreeGrafter"/>
</dbReference>
<dbReference type="PANTHER" id="PTHR13490">
    <property type="entry name" value="MITOCHONDRIAL 28S RIBOSOMAL PROTEIN S28"/>
    <property type="match status" value="1"/>
</dbReference>
<dbReference type="PANTHER" id="PTHR13490:SF0">
    <property type="entry name" value="SMALL RIBOSOMAL SUBUNIT PROTEIN MS35"/>
    <property type="match status" value="1"/>
</dbReference>
<dbReference type="EMBL" id="JAXCGZ010019392">
    <property type="protein sequence ID" value="KAK7066154.1"/>
    <property type="molecule type" value="Genomic_DNA"/>
</dbReference>